<evidence type="ECO:0000313" key="4">
    <source>
        <dbReference type="Proteomes" id="UP000011715"/>
    </source>
</evidence>
<dbReference type="EMBL" id="GL876970">
    <property type="protein sequence ID" value="KLU87173.1"/>
    <property type="molecule type" value="Genomic_DNA"/>
</dbReference>
<gene>
    <name evidence="2" type="ORF">MAPG_06176</name>
</gene>
<proteinExistence type="predicted"/>
<reference evidence="4" key="1">
    <citation type="submission" date="2010-05" db="EMBL/GenBank/DDBJ databases">
        <title>The genome sequence of Magnaporthe poae strain ATCC 64411.</title>
        <authorList>
            <person name="Ma L.-J."/>
            <person name="Dead R."/>
            <person name="Young S."/>
            <person name="Zeng Q."/>
            <person name="Koehrsen M."/>
            <person name="Alvarado L."/>
            <person name="Berlin A."/>
            <person name="Chapman S.B."/>
            <person name="Chen Z."/>
            <person name="Freedman E."/>
            <person name="Gellesch M."/>
            <person name="Goldberg J."/>
            <person name="Griggs A."/>
            <person name="Gujja S."/>
            <person name="Heilman E.R."/>
            <person name="Heiman D."/>
            <person name="Hepburn T."/>
            <person name="Howarth C."/>
            <person name="Jen D."/>
            <person name="Larson L."/>
            <person name="Mehta T."/>
            <person name="Neiman D."/>
            <person name="Pearson M."/>
            <person name="Roberts A."/>
            <person name="Saif S."/>
            <person name="Shea T."/>
            <person name="Shenoy N."/>
            <person name="Sisk P."/>
            <person name="Stolte C."/>
            <person name="Sykes S."/>
            <person name="Walk T."/>
            <person name="White J."/>
            <person name="Yandava C."/>
            <person name="Haas B."/>
            <person name="Nusbaum C."/>
            <person name="Birren B."/>
        </authorList>
    </citation>
    <scope>NUCLEOTIDE SEQUENCE [LARGE SCALE GENOMIC DNA]</scope>
    <source>
        <strain evidence="4">ATCC 64411 / 73-15</strain>
    </source>
</reference>
<dbReference type="OrthoDB" id="547796at2759"/>
<dbReference type="Proteomes" id="UP000011715">
    <property type="component" value="Unassembled WGS sequence"/>
</dbReference>
<dbReference type="AlphaFoldDB" id="A0A0C4E1B8"/>
<evidence type="ECO:0000256" key="1">
    <source>
        <dbReference type="SAM" id="Phobius"/>
    </source>
</evidence>
<evidence type="ECO:0000313" key="3">
    <source>
        <dbReference type="EnsemblFungi" id="MAPG_06176T0"/>
    </source>
</evidence>
<reference evidence="3" key="4">
    <citation type="journal article" date="2015" name="G3 (Bethesda)">
        <title>Genome sequences of three phytopathogenic species of the Magnaporthaceae family of fungi.</title>
        <authorList>
            <person name="Okagaki L.H."/>
            <person name="Nunes C.C."/>
            <person name="Sailsbery J."/>
            <person name="Clay B."/>
            <person name="Brown D."/>
            <person name="John T."/>
            <person name="Oh Y."/>
            <person name="Young N."/>
            <person name="Fitzgerald M."/>
            <person name="Haas B.J."/>
            <person name="Zeng Q."/>
            <person name="Young S."/>
            <person name="Adiconis X."/>
            <person name="Fan L."/>
            <person name="Levin J.Z."/>
            <person name="Mitchell T.K."/>
            <person name="Okubara P.A."/>
            <person name="Farman M.L."/>
            <person name="Kohn L.M."/>
            <person name="Birren B."/>
            <person name="Ma L.-J."/>
            <person name="Dean R.A."/>
        </authorList>
    </citation>
    <scope>NUCLEOTIDE SEQUENCE</scope>
    <source>
        <strain evidence="3">ATCC 64411 / 73-15</strain>
    </source>
</reference>
<dbReference type="STRING" id="644358.A0A0C4E1B8"/>
<dbReference type="OMA" id="ERFDSKY"/>
<keyword evidence="1" id="KW-0472">Membrane</keyword>
<reference evidence="2" key="3">
    <citation type="submission" date="2011-03" db="EMBL/GenBank/DDBJ databases">
        <title>Annotation of Magnaporthe poae ATCC 64411.</title>
        <authorList>
            <person name="Ma L.-J."/>
            <person name="Dead R."/>
            <person name="Young S.K."/>
            <person name="Zeng Q."/>
            <person name="Gargeya S."/>
            <person name="Fitzgerald M."/>
            <person name="Haas B."/>
            <person name="Abouelleil A."/>
            <person name="Alvarado L."/>
            <person name="Arachchi H.M."/>
            <person name="Berlin A."/>
            <person name="Brown A."/>
            <person name="Chapman S.B."/>
            <person name="Chen Z."/>
            <person name="Dunbar C."/>
            <person name="Freedman E."/>
            <person name="Gearin G."/>
            <person name="Gellesch M."/>
            <person name="Goldberg J."/>
            <person name="Griggs A."/>
            <person name="Gujja S."/>
            <person name="Heiman D."/>
            <person name="Howarth C."/>
            <person name="Larson L."/>
            <person name="Lui A."/>
            <person name="MacDonald P.J.P."/>
            <person name="Mehta T."/>
            <person name="Montmayeur A."/>
            <person name="Murphy C."/>
            <person name="Neiman D."/>
            <person name="Pearson M."/>
            <person name="Priest M."/>
            <person name="Roberts A."/>
            <person name="Saif S."/>
            <person name="Shea T."/>
            <person name="Shenoy N."/>
            <person name="Sisk P."/>
            <person name="Stolte C."/>
            <person name="Sykes S."/>
            <person name="Yandava C."/>
            <person name="Wortman J."/>
            <person name="Nusbaum C."/>
            <person name="Birren B."/>
        </authorList>
    </citation>
    <scope>NUCLEOTIDE SEQUENCE</scope>
    <source>
        <strain evidence="2">ATCC 64411</strain>
    </source>
</reference>
<feature type="transmembrane region" description="Helical" evidence="1">
    <location>
        <begin position="25"/>
        <end position="45"/>
    </location>
</feature>
<protein>
    <submittedName>
        <fullName evidence="2">Membrane-associated progesterone receptor component 1</fullName>
    </submittedName>
</protein>
<keyword evidence="2" id="KW-0675">Receptor</keyword>
<keyword evidence="4" id="KW-1185">Reference proteome</keyword>
<dbReference type="Gene3D" id="3.10.120.10">
    <property type="entry name" value="Cytochrome b5-like heme/steroid binding domain"/>
    <property type="match status" value="1"/>
</dbReference>
<evidence type="ECO:0000313" key="2">
    <source>
        <dbReference type="EMBL" id="KLU87173.1"/>
    </source>
</evidence>
<organism evidence="3 4">
    <name type="scientific">Magnaporthiopsis poae (strain ATCC 64411 / 73-15)</name>
    <name type="common">Kentucky bluegrass fungus</name>
    <name type="synonym">Magnaporthe poae</name>
    <dbReference type="NCBI Taxonomy" id="644358"/>
    <lineage>
        <taxon>Eukaryota</taxon>
        <taxon>Fungi</taxon>
        <taxon>Dikarya</taxon>
        <taxon>Ascomycota</taxon>
        <taxon>Pezizomycotina</taxon>
        <taxon>Sordariomycetes</taxon>
        <taxon>Sordariomycetidae</taxon>
        <taxon>Magnaporthales</taxon>
        <taxon>Magnaporthaceae</taxon>
        <taxon>Magnaporthiopsis</taxon>
    </lineage>
</organism>
<dbReference type="EnsemblFungi" id="MAPG_06176T0">
    <property type="protein sequence ID" value="MAPG_06176T0"/>
    <property type="gene ID" value="MAPG_06176"/>
</dbReference>
<accession>A0A0C4E1B8</accession>
<keyword evidence="1" id="KW-0812">Transmembrane</keyword>
<dbReference type="InterPro" id="IPR036400">
    <property type="entry name" value="Cyt_B5-like_heme/steroid_sf"/>
</dbReference>
<dbReference type="eggNOG" id="KOG1110">
    <property type="taxonomic scope" value="Eukaryota"/>
</dbReference>
<reference evidence="2" key="2">
    <citation type="submission" date="2010-05" db="EMBL/GenBank/DDBJ databases">
        <title>The Genome Sequence of Magnaporthe poae strain ATCC 64411.</title>
        <authorList>
            <consortium name="The Broad Institute Genome Sequencing Platform"/>
            <consortium name="Broad Institute Genome Sequencing Center for Infectious Disease"/>
            <person name="Ma L.-J."/>
            <person name="Dead R."/>
            <person name="Young S."/>
            <person name="Zeng Q."/>
            <person name="Koehrsen M."/>
            <person name="Alvarado L."/>
            <person name="Berlin A."/>
            <person name="Chapman S.B."/>
            <person name="Chen Z."/>
            <person name="Freedman E."/>
            <person name="Gellesch M."/>
            <person name="Goldberg J."/>
            <person name="Griggs A."/>
            <person name="Gujja S."/>
            <person name="Heilman E.R."/>
            <person name="Heiman D."/>
            <person name="Hepburn T."/>
            <person name="Howarth C."/>
            <person name="Jen D."/>
            <person name="Larson L."/>
            <person name="Mehta T."/>
            <person name="Neiman D."/>
            <person name="Pearson M."/>
            <person name="Roberts A."/>
            <person name="Saif S."/>
            <person name="Shea T."/>
            <person name="Shenoy N."/>
            <person name="Sisk P."/>
            <person name="Stolte C."/>
            <person name="Sykes S."/>
            <person name="Walk T."/>
            <person name="White J."/>
            <person name="Yandava C."/>
            <person name="Haas B."/>
            <person name="Nusbaum C."/>
            <person name="Birren B."/>
        </authorList>
    </citation>
    <scope>NUCLEOTIDE SEQUENCE</scope>
    <source>
        <strain evidence="2">ATCC 64411</strain>
    </source>
</reference>
<dbReference type="SUPFAM" id="SSF55856">
    <property type="entry name" value="Cytochrome b5-like heme/steroid binding domain"/>
    <property type="match status" value="1"/>
</dbReference>
<dbReference type="EMBL" id="ADBL01001487">
    <property type="status" value="NOT_ANNOTATED_CDS"/>
    <property type="molecule type" value="Genomic_DNA"/>
</dbReference>
<name>A0A0C4E1B8_MAGP6</name>
<keyword evidence="1" id="KW-1133">Transmembrane helix</keyword>
<reference evidence="3" key="5">
    <citation type="submission" date="2015-06" db="UniProtKB">
        <authorList>
            <consortium name="EnsemblFungi"/>
        </authorList>
    </citation>
    <scope>IDENTIFICATION</scope>
    <source>
        <strain evidence="3">ATCC 64411</strain>
    </source>
</reference>
<sequence length="148" mass="16391">MDYVGARMAKEAHKAATEPAPSNGLITPLNLLILAVIGYTLYVLLRPSAPAVMPREAPPTVFRTFTPRTLLENNGENGKPVYLAFIREQHPEVFDEDMLTKDLDGPLDTLEGLGPDQLDALREWEERFDSKYLVVGRLVAVGDEKAKA</sequence>
<dbReference type="VEuPathDB" id="FungiDB:MAPG_06176"/>